<feature type="signal peptide" evidence="1">
    <location>
        <begin position="1"/>
        <end position="25"/>
    </location>
</feature>
<dbReference type="AlphaFoldDB" id="A0AAU9FG36"/>
<dbReference type="Proteomes" id="UP001500889">
    <property type="component" value="Chromosome U"/>
</dbReference>
<keyword evidence="3" id="KW-1185">Reference proteome</keyword>
<gene>
    <name evidence="2" type="ORF">DMAD_12189</name>
</gene>
<accession>A0AAU9FG36</accession>
<keyword evidence="1" id="KW-0732">Signal</keyword>
<protein>
    <submittedName>
        <fullName evidence="2">Uncharacterized protein</fullName>
    </submittedName>
</protein>
<sequence length="192" mass="22185">MLMYPEITLLVLACLGFRAFHVVNGHVEGEEHGSPNSAYIRKYNQMKDMVHNEILPMLKVVECPKLLRRDIALIDSKKLNGNWFLTALTPPLGQARREDRNKCIKATLPRIVARSAMEEHVISTDNDKFLVIYRCEKDDDSFLMVFRIHTRNKKPTVVTFKRALEILRVNNISESVVVRVREDRATCTNFSE</sequence>
<evidence type="ECO:0000256" key="1">
    <source>
        <dbReference type="SAM" id="SignalP"/>
    </source>
</evidence>
<name>A0AAU9FG36_DROMD</name>
<proteinExistence type="predicted"/>
<dbReference type="InterPro" id="IPR012674">
    <property type="entry name" value="Calycin"/>
</dbReference>
<evidence type="ECO:0000313" key="2">
    <source>
        <dbReference type="EMBL" id="BFF94596.1"/>
    </source>
</evidence>
<evidence type="ECO:0000313" key="3">
    <source>
        <dbReference type="Proteomes" id="UP001500889"/>
    </source>
</evidence>
<reference evidence="2 3" key="1">
    <citation type="submission" date="2024-02" db="EMBL/GenBank/DDBJ databases">
        <title>A chromosome-level genome assembly of Drosophila madeirensis, a fruit fly species endemic to Madeira island.</title>
        <authorList>
            <person name="Tomihara K."/>
            <person name="Llopart A."/>
            <person name="Yamamoto D."/>
        </authorList>
    </citation>
    <scope>NUCLEOTIDE SEQUENCE [LARGE SCALE GENOMIC DNA]</scope>
    <source>
        <strain evidence="2 3">RF1</strain>
    </source>
</reference>
<feature type="chain" id="PRO_5043538160" evidence="1">
    <location>
        <begin position="26"/>
        <end position="192"/>
    </location>
</feature>
<dbReference type="SUPFAM" id="SSF50814">
    <property type="entry name" value="Lipocalins"/>
    <property type="match status" value="1"/>
</dbReference>
<dbReference type="EMBL" id="AP029264">
    <property type="protein sequence ID" value="BFF94596.1"/>
    <property type="molecule type" value="Genomic_DNA"/>
</dbReference>
<dbReference type="Gene3D" id="2.40.128.20">
    <property type="match status" value="1"/>
</dbReference>
<organism evidence="2 3">
    <name type="scientific">Drosophila madeirensis</name>
    <name type="common">Fruit fly</name>
    <dbReference type="NCBI Taxonomy" id="30013"/>
    <lineage>
        <taxon>Eukaryota</taxon>
        <taxon>Metazoa</taxon>
        <taxon>Ecdysozoa</taxon>
        <taxon>Arthropoda</taxon>
        <taxon>Hexapoda</taxon>
        <taxon>Insecta</taxon>
        <taxon>Pterygota</taxon>
        <taxon>Neoptera</taxon>
        <taxon>Endopterygota</taxon>
        <taxon>Diptera</taxon>
        <taxon>Brachycera</taxon>
        <taxon>Muscomorpha</taxon>
        <taxon>Ephydroidea</taxon>
        <taxon>Drosophilidae</taxon>
        <taxon>Drosophila</taxon>
        <taxon>Sophophora</taxon>
    </lineage>
</organism>